<keyword evidence="2" id="KW-0479">Metal-binding</keyword>
<dbReference type="Gene3D" id="2.30.40.10">
    <property type="entry name" value="Urease, subunit C, domain 1"/>
    <property type="match status" value="1"/>
</dbReference>
<evidence type="ECO:0000256" key="3">
    <source>
        <dbReference type="ARBA" id="ARBA00022801"/>
    </source>
</evidence>
<dbReference type="InterPro" id="IPR006680">
    <property type="entry name" value="Amidohydro-rel"/>
</dbReference>
<dbReference type="GO" id="GO:0008892">
    <property type="term" value="F:guanine deaminase activity"/>
    <property type="evidence" value="ECO:0007669"/>
    <property type="project" value="UniProtKB-EC"/>
</dbReference>
<dbReference type="EC" id="3.5.4.3" evidence="6"/>
<dbReference type="GO" id="GO:0006147">
    <property type="term" value="P:guanine catabolic process"/>
    <property type="evidence" value="ECO:0007669"/>
    <property type="project" value="UniProtKB-UniPathway"/>
</dbReference>
<keyword evidence="4" id="KW-0862">Zinc</keyword>
<dbReference type="Pfam" id="PF01979">
    <property type="entry name" value="Amidohydro_1"/>
    <property type="match status" value="1"/>
</dbReference>
<dbReference type="GO" id="GO:0008270">
    <property type="term" value="F:zinc ion binding"/>
    <property type="evidence" value="ECO:0007669"/>
    <property type="project" value="TreeGrafter"/>
</dbReference>
<feature type="domain" description="Amidohydrolase-related" evidence="5">
    <location>
        <begin position="2"/>
        <end position="71"/>
    </location>
</feature>
<dbReference type="SUPFAM" id="SSF51338">
    <property type="entry name" value="Composite domain of metallo-dependent hydrolases"/>
    <property type="match status" value="1"/>
</dbReference>
<dbReference type="UniPathway" id="UPA00603">
    <property type="reaction ID" value="UER00660"/>
</dbReference>
<keyword evidence="3 6" id="KW-0378">Hydrolase</keyword>
<evidence type="ECO:0000259" key="5">
    <source>
        <dbReference type="Pfam" id="PF01979"/>
    </source>
</evidence>
<evidence type="ECO:0000313" key="7">
    <source>
        <dbReference type="Proteomes" id="UP000248897"/>
    </source>
</evidence>
<dbReference type="AlphaFoldDB" id="A0A2X4UHM8"/>
<sequence>MGGARALALDDKIGNFGVGKEADFVVLDPAVSPLQKLRHENSRELADQLFLLMTLGDDRNVYRTYVDGKVVYRAAAHQEAA</sequence>
<accession>A0A2X4UHM8</accession>
<evidence type="ECO:0000256" key="1">
    <source>
        <dbReference type="ARBA" id="ARBA00001947"/>
    </source>
</evidence>
<reference evidence="6 7" key="1">
    <citation type="submission" date="2018-06" db="EMBL/GenBank/DDBJ databases">
        <authorList>
            <consortium name="Pathogen Informatics"/>
            <person name="Doyle S."/>
        </authorList>
    </citation>
    <scope>NUCLEOTIDE SEQUENCE [LARGE SCALE GENOMIC DNA]</scope>
    <source>
        <strain evidence="6 7">NCTC12961</strain>
    </source>
</reference>
<gene>
    <name evidence="6" type="primary">guaD_4</name>
    <name evidence="6" type="ORF">NCTC12961_02821</name>
</gene>
<dbReference type="EMBL" id="LS483469">
    <property type="protein sequence ID" value="SQI39347.1"/>
    <property type="molecule type" value="Genomic_DNA"/>
</dbReference>
<name>A0A2X4UHM8_SERPL</name>
<proteinExistence type="predicted"/>
<dbReference type="GO" id="GO:0005829">
    <property type="term" value="C:cytosol"/>
    <property type="evidence" value="ECO:0007669"/>
    <property type="project" value="TreeGrafter"/>
</dbReference>
<protein>
    <submittedName>
        <fullName evidence="6">Guanine deaminase</fullName>
        <ecNumber evidence="6">3.5.4.3</ecNumber>
    </submittedName>
</protein>
<organism evidence="6 7">
    <name type="scientific">Serratia plymuthica</name>
    <dbReference type="NCBI Taxonomy" id="82996"/>
    <lineage>
        <taxon>Bacteria</taxon>
        <taxon>Pseudomonadati</taxon>
        <taxon>Pseudomonadota</taxon>
        <taxon>Gammaproteobacteria</taxon>
        <taxon>Enterobacterales</taxon>
        <taxon>Yersiniaceae</taxon>
        <taxon>Serratia</taxon>
    </lineage>
</organism>
<comment type="cofactor">
    <cofactor evidence="1">
        <name>Zn(2+)</name>
        <dbReference type="ChEBI" id="CHEBI:29105"/>
    </cofactor>
</comment>
<dbReference type="InterPro" id="IPR051607">
    <property type="entry name" value="Metallo-dep_hydrolases"/>
</dbReference>
<dbReference type="PANTHER" id="PTHR11271">
    <property type="entry name" value="GUANINE DEAMINASE"/>
    <property type="match status" value="1"/>
</dbReference>
<evidence type="ECO:0000313" key="6">
    <source>
        <dbReference type="EMBL" id="SQI39347.1"/>
    </source>
</evidence>
<dbReference type="PANTHER" id="PTHR11271:SF6">
    <property type="entry name" value="GUANINE DEAMINASE"/>
    <property type="match status" value="1"/>
</dbReference>
<dbReference type="Proteomes" id="UP000248897">
    <property type="component" value="Chromosome 1"/>
</dbReference>
<dbReference type="InterPro" id="IPR011059">
    <property type="entry name" value="Metal-dep_hydrolase_composite"/>
</dbReference>
<evidence type="ECO:0000256" key="4">
    <source>
        <dbReference type="ARBA" id="ARBA00022833"/>
    </source>
</evidence>
<evidence type="ECO:0000256" key="2">
    <source>
        <dbReference type="ARBA" id="ARBA00022723"/>
    </source>
</evidence>